<name>A0A3Q7ILY1_SOLLC</name>
<reference evidence="1" key="2">
    <citation type="submission" date="2019-01" db="UniProtKB">
        <authorList>
            <consortium name="EnsemblPlants"/>
        </authorList>
    </citation>
    <scope>IDENTIFICATION</scope>
    <source>
        <strain evidence="1">cv. Heinz 1706</strain>
    </source>
</reference>
<dbReference type="Proteomes" id="UP000004994">
    <property type="component" value="Chromosome 8"/>
</dbReference>
<dbReference type="AlphaFoldDB" id="A0A3Q7ILY1"/>
<dbReference type="Gramene" id="Solyc08g075017.1.1">
    <property type="protein sequence ID" value="Solyc08g075017.1.1"/>
    <property type="gene ID" value="Solyc08g075017.1"/>
</dbReference>
<accession>A0A3Q7ILY1</accession>
<sequence>MLKSSFFLLPRFPLASTPHRITLCSDVEFLPSMKRRELIDILIDSVAKSFALGNRRGNFGNGNGNMASTLLLPLTSPSF</sequence>
<evidence type="ECO:0000313" key="2">
    <source>
        <dbReference type="Proteomes" id="UP000004994"/>
    </source>
</evidence>
<protein>
    <submittedName>
        <fullName evidence="1">Uncharacterized protein</fullName>
    </submittedName>
</protein>
<proteinExistence type="predicted"/>
<keyword evidence="2" id="KW-1185">Reference proteome</keyword>
<evidence type="ECO:0000313" key="1">
    <source>
        <dbReference type="EnsemblPlants" id="Solyc08g075017.1.1"/>
    </source>
</evidence>
<reference evidence="1" key="1">
    <citation type="journal article" date="2012" name="Nature">
        <title>The tomato genome sequence provides insights into fleshy fruit evolution.</title>
        <authorList>
            <consortium name="Tomato Genome Consortium"/>
        </authorList>
    </citation>
    <scope>NUCLEOTIDE SEQUENCE [LARGE SCALE GENOMIC DNA]</scope>
    <source>
        <strain evidence="1">cv. Heinz 1706</strain>
    </source>
</reference>
<dbReference type="InParanoid" id="A0A3Q7ILY1"/>
<organism evidence="1">
    <name type="scientific">Solanum lycopersicum</name>
    <name type="common">Tomato</name>
    <name type="synonym">Lycopersicon esculentum</name>
    <dbReference type="NCBI Taxonomy" id="4081"/>
    <lineage>
        <taxon>Eukaryota</taxon>
        <taxon>Viridiplantae</taxon>
        <taxon>Streptophyta</taxon>
        <taxon>Embryophyta</taxon>
        <taxon>Tracheophyta</taxon>
        <taxon>Spermatophyta</taxon>
        <taxon>Magnoliopsida</taxon>
        <taxon>eudicotyledons</taxon>
        <taxon>Gunneridae</taxon>
        <taxon>Pentapetalae</taxon>
        <taxon>asterids</taxon>
        <taxon>lamiids</taxon>
        <taxon>Solanales</taxon>
        <taxon>Solanaceae</taxon>
        <taxon>Solanoideae</taxon>
        <taxon>Solaneae</taxon>
        <taxon>Solanum</taxon>
        <taxon>Solanum subgen. Lycopersicon</taxon>
    </lineage>
</organism>
<dbReference type="EnsemblPlants" id="Solyc08g075017.1.1">
    <property type="protein sequence ID" value="Solyc08g075017.1.1"/>
    <property type="gene ID" value="Solyc08g075017.1"/>
</dbReference>